<keyword evidence="4" id="KW-1185">Reference proteome</keyword>
<reference evidence="4" key="2">
    <citation type="submission" date="2015-01" db="EMBL/GenBank/DDBJ databases">
        <title>Evolutionary Origins and Diversification of the Mycorrhizal Mutualists.</title>
        <authorList>
            <consortium name="DOE Joint Genome Institute"/>
            <consortium name="Mycorrhizal Genomics Consortium"/>
            <person name="Kohler A."/>
            <person name="Kuo A."/>
            <person name="Nagy L.G."/>
            <person name="Floudas D."/>
            <person name="Copeland A."/>
            <person name="Barry K.W."/>
            <person name="Cichocki N."/>
            <person name="Veneault-Fourrey C."/>
            <person name="LaButti K."/>
            <person name="Lindquist E.A."/>
            <person name="Lipzen A."/>
            <person name="Lundell T."/>
            <person name="Morin E."/>
            <person name="Murat C."/>
            <person name="Riley R."/>
            <person name="Ohm R."/>
            <person name="Sun H."/>
            <person name="Tunlid A."/>
            <person name="Henrissat B."/>
            <person name="Grigoriev I.V."/>
            <person name="Hibbett D.S."/>
            <person name="Martin F."/>
        </authorList>
    </citation>
    <scope>NUCLEOTIDE SEQUENCE [LARGE SCALE GENOMIC DNA]</scope>
    <source>
        <strain evidence="4">h7</strain>
    </source>
</reference>
<dbReference type="HOGENOM" id="CLU_2527715_0_0_1"/>
<dbReference type="Proteomes" id="UP000053424">
    <property type="component" value="Unassembled WGS sequence"/>
</dbReference>
<evidence type="ECO:0000256" key="2">
    <source>
        <dbReference type="SAM" id="SignalP"/>
    </source>
</evidence>
<sequence length="84" mass="9225">MNHERVLQFLGLFLLIHDGFAKTSSPKKPSISSASRPGIKCVDGNPSQTYPCSTEKASPQVRMIIGIVIACCAELPFRRDCFGR</sequence>
<name>A0A0C3CLR3_HEBCY</name>
<feature type="signal peptide" evidence="2">
    <location>
        <begin position="1"/>
        <end position="21"/>
    </location>
</feature>
<evidence type="ECO:0008006" key="5">
    <source>
        <dbReference type="Google" id="ProtNLM"/>
    </source>
</evidence>
<gene>
    <name evidence="3" type="ORF">M413DRAFT_441718</name>
</gene>
<feature type="compositionally biased region" description="Low complexity" evidence="1">
    <location>
        <begin position="22"/>
        <end position="37"/>
    </location>
</feature>
<evidence type="ECO:0000313" key="3">
    <source>
        <dbReference type="EMBL" id="KIM45064.1"/>
    </source>
</evidence>
<accession>A0A0C3CLR3</accession>
<evidence type="ECO:0000256" key="1">
    <source>
        <dbReference type="SAM" id="MobiDB-lite"/>
    </source>
</evidence>
<feature type="region of interest" description="Disordered" evidence="1">
    <location>
        <begin position="21"/>
        <end position="42"/>
    </location>
</feature>
<dbReference type="EMBL" id="KN831772">
    <property type="protein sequence ID" value="KIM45064.1"/>
    <property type="molecule type" value="Genomic_DNA"/>
</dbReference>
<keyword evidence="2" id="KW-0732">Signal</keyword>
<feature type="chain" id="PRO_5002162842" description="Secreted protein" evidence="2">
    <location>
        <begin position="22"/>
        <end position="84"/>
    </location>
</feature>
<reference evidence="3 4" key="1">
    <citation type="submission" date="2014-04" db="EMBL/GenBank/DDBJ databases">
        <authorList>
            <consortium name="DOE Joint Genome Institute"/>
            <person name="Kuo A."/>
            <person name="Gay G."/>
            <person name="Dore J."/>
            <person name="Kohler A."/>
            <person name="Nagy L.G."/>
            <person name="Floudas D."/>
            <person name="Copeland A."/>
            <person name="Barry K.W."/>
            <person name="Cichocki N."/>
            <person name="Veneault-Fourrey C."/>
            <person name="LaButti K."/>
            <person name="Lindquist E.A."/>
            <person name="Lipzen A."/>
            <person name="Lundell T."/>
            <person name="Morin E."/>
            <person name="Murat C."/>
            <person name="Sun H."/>
            <person name="Tunlid A."/>
            <person name="Henrissat B."/>
            <person name="Grigoriev I.V."/>
            <person name="Hibbett D.S."/>
            <person name="Martin F."/>
            <person name="Nordberg H.P."/>
            <person name="Cantor M.N."/>
            <person name="Hua S.X."/>
        </authorList>
    </citation>
    <scope>NUCLEOTIDE SEQUENCE [LARGE SCALE GENOMIC DNA]</scope>
    <source>
        <strain evidence="4">h7</strain>
    </source>
</reference>
<evidence type="ECO:0000313" key="4">
    <source>
        <dbReference type="Proteomes" id="UP000053424"/>
    </source>
</evidence>
<organism evidence="3 4">
    <name type="scientific">Hebeloma cylindrosporum</name>
    <dbReference type="NCBI Taxonomy" id="76867"/>
    <lineage>
        <taxon>Eukaryota</taxon>
        <taxon>Fungi</taxon>
        <taxon>Dikarya</taxon>
        <taxon>Basidiomycota</taxon>
        <taxon>Agaricomycotina</taxon>
        <taxon>Agaricomycetes</taxon>
        <taxon>Agaricomycetidae</taxon>
        <taxon>Agaricales</taxon>
        <taxon>Agaricineae</taxon>
        <taxon>Hymenogastraceae</taxon>
        <taxon>Hebeloma</taxon>
    </lineage>
</organism>
<proteinExistence type="predicted"/>
<dbReference type="AlphaFoldDB" id="A0A0C3CLR3"/>
<protein>
    <recommendedName>
        <fullName evidence="5">Secreted protein</fullName>
    </recommendedName>
</protein>